<dbReference type="RefSeq" id="WP_186865793.1">
    <property type="nucleotide sequence ID" value="NZ_JACOPH010000001.1"/>
</dbReference>
<evidence type="ECO:0000256" key="3">
    <source>
        <dbReference type="ARBA" id="ARBA00022833"/>
    </source>
</evidence>
<keyword evidence="7" id="KW-0479">Metal-binding</keyword>
<feature type="binding site" evidence="7">
    <location>
        <position position="120"/>
    </location>
    <ligand>
        <name>Zn(2+)</name>
        <dbReference type="ChEBI" id="CHEBI:29105"/>
    </ligand>
</feature>
<dbReference type="InterPro" id="IPR036388">
    <property type="entry name" value="WH-like_DNA-bd_sf"/>
</dbReference>
<dbReference type="InterPro" id="IPR002481">
    <property type="entry name" value="FUR"/>
</dbReference>
<feature type="binding site" evidence="7">
    <location>
        <position position="83"/>
    </location>
    <ligand>
        <name>Zn(2+)</name>
        <dbReference type="ChEBI" id="CHEBI:29105"/>
    </ligand>
</feature>
<dbReference type="InterPro" id="IPR043135">
    <property type="entry name" value="Fur_C"/>
</dbReference>
<evidence type="ECO:0000256" key="8">
    <source>
        <dbReference type="PIRSR" id="PIRSR602481-2"/>
    </source>
</evidence>
<dbReference type="AlphaFoldDB" id="A0A923RRN0"/>
<keyword evidence="10" id="KW-1185">Reference proteome</keyword>
<keyword evidence="4" id="KW-0805">Transcription regulation</keyword>
<dbReference type="GO" id="GO:0003700">
    <property type="term" value="F:DNA-binding transcription factor activity"/>
    <property type="evidence" value="ECO:0007669"/>
    <property type="project" value="InterPro"/>
</dbReference>
<dbReference type="Proteomes" id="UP000606720">
    <property type="component" value="Unassembled WGS sequence"/>
</dbReference>
<keyword evidence="2" id="KW-0678">Repressor</keyword>
<comment type="cofactor">
    <cofactor evidence="8">
        <name>Mn(2+)</name>
        <dbReference type="ChEBI" id="CHEBI:29035"/>
    </cofactor>
    <cofactor evidence="8">
        <name>Fe(2+)</name>
        <dbReference type="ChEBI" id="CHEBI:29033"/>
    </cofactor>
    <text evidence="8">Binds 1 Mn(2+) or Fe(2+) ion per subunit.</text>
</comment>
<evidence type="ECO:0000313" key="9">
    <source>
        <dbReference type="EMBL" id="MBC5712718.1"/>
    </source>
</evidence>
<feature type="binding site" evidence="8">
    <location>
        <position position="112"/>
    </location>
    <ligand>
        <name>Fe cation</name>
        <dbReference type="ChEBI" id="CHEBI:24875"/>
    </ligand>
</feature>
<comment type="cofactor">
    <cofactor evidence="7">
        <name>Zn(2+)</name>
        <dbReference type="ChEBI" id="CHEBI:29105"/>
    </cofactor>
    <text evidence="7">Binds 1 zinc ion per subunit.</text>
</comment>
<evidence type="ECO:0000256" key="1">
    <source>
        <dbReference type="ARBA" id="ARBA00007957"/>
    </source>
</evidence>
<keyword evidence="8" id="KW-0408">Iron</keyword>
<gene>
    <name evidence="9" type="ORF">H8S17_00590</name>
</gene>
<evidence type="ECO:0000256" key="5">
    <source>
        <dbReference type="ARBA" id="ARBA00023125"/>
    </source>
</evidence>
<dbReference type="GO" id="GO:0045892">
    <property type="term" value="P:negative regulation of DNA-templated transcription"/>
    <property type="evidence" value="ECO:0007669"/>
    <property type="project" value="TreeGrafter"/>
</dbReference>
<feature type="binding site" evidence="7">
    <location>
        <position position="123"/>
    </location>
    <ligand>
        <name>Zn(2+)</name>
        <dbReference type="ChEBI" id="CHEBI:29105"/>
    </ligand>
</feature>
<dbReference type="GO" id="GO:1900376">
    <property type="term" value="P:regulation of secondary metabolite biosynthetic process"/>
    <property type="evidence" value="ECO:0007669"/>
    <property type="project" value="TreeGrafter"/>
</dbReference>
<sequence length="127" mass="14543">MLKYSRQRESIKSYLDTHRTHPTAETVYLDIKQEFPNISLGTVYRNLNLLAEMGEILRISPGNGPDRYDGNAAPHYHFICTRCGRVLDIDLDHQSQLDELAGEHFDGKIVSHITHFFGLCPECKLNN</sequence>
<dbReference type="InterPro" id="IPR036390">
    <property type="entry name" value="WH_DNA-bd_sf"/>
</dbReference>
<comment type="similarity">
    <text evidence="1">Belongs to the Fur family.</text>
</comment>
<dbReference type="EMBL" id="JACOPH010000001">
    <property type="protein sequence ID" value="MBC5712718.1"/>
    <property type="molecule type" value="Genomic_DNA"/>
</dbReference>
<dbReference type="CDD" id="cd07153">
    <property type="entry name" value="Fur_like"/>
    <property type="match status" value="1"/>
</dbReference>
<keyword evidence="3 7" id="KW-0862">Zinc</keyword>
<dbReference type="Gene3D" id="3.30.1490.190">
    <property type="match status" value="1"/>
</dbReference>
<dbReference type="Pfam" id="PF01475">
    <property type="entry name" value="FUR"/>
    <property type="match status" value="1"/>
</dbReference>
<keyword evidence="6" id="KW-0804">Transcription</keyword>
<reference evidence="9" key="1">
    <citation type="submission" date="2020-08" db="EMBL/GenBank/DDBJ databases">
        <title>Genome public.</title>
        <authorList>
            <person name="Liu C."/>
            <person name="Sun Q."/>
        </authorList>
    </citation>
    <scope>NUCLEOTIDE SEQUENCE</scope>
    <source>
        <strain evidence="9">BX1005</strain>
    </source>
</reference>
<dbReference type="Gene3D" id="1.10.10.10">
    <property type="entry name" value="Winged helix-like DNA-binding domain superfamily/Winged helix DNA-binding domain"/>
    <property type="match status" value="1"/>
</dbReference>
<evidence type="ECO:0000256" key="4">
    <source>
        <dbReference type="ARBA" id="ARBA00023015"/>
    </source>
</evidence>
<evidence type="ECO:0000256" key="7">
    <source>
        <dbReference type="PIRSR" id="PIRSR602481-1"/>
    </source>
</evidence>
<name>A0A923RRN0_9FIRM</name>
<keyword evidence="5" id="KW-0238">DNA-binding</keyword>
<dbReference type="GO" id="GO:0008270">
    <property type="term" value="F:zinc ion binding"/>
    <property type="evidence" value="ECO:0007669"/>
    <property type="project" value="TreeGrafter"/>
</dbReference>
<evidence type="ECO:0000256" key="2">
    <source>
        <dbReference type="ARBA" id="ARBA00022491"/>
    </source>
</evidence>
<feature type="binding site" evidence="7">
    <location>
        <position position="80"/>
    </location>
    <ligand>
        <name>Zn(2+)</name>
        <dbReference type="ChEBI" id="CHEBI:29105"/>
    </ligand>
</feature>
<organism evidence="9 10">
    <name type="scientific">Roseburia zhanii</name>
    <dbReference type="NCBI Taxonomy" id="2763064"/>
    <lineage>
        <taxon>Bacteria</taxon>
        <taxon>Bacillati</taxon>
        <taxon>Bacillota</taxon>
        <taxon>Clostridia</taxon>
        <taxon>Lachnospirales</taxon>
        <taxon>Lachnospiraceae</taxon>
        <taxon>Roseburia</taxon>
    </lineage>
</organism>
<proteinExistence type="inferred from homology"/>
<comment type="caution">
    <text evidence="9">The sequence shown here is derived from an EMBL/GenBank/DDBJ whole genome shotgun (WGS) entry which is preliminary data.</text>
</comment>
<dbReference type="PANTHER" id="PTHR33202">
    <property type="entry name" value="ZINC UPTAKE REGULATION PROTEIN"/>
    <property type="match status" value="1"/>
</dbReference>
<evidence type="ECO:0000313" key="10">
    <source>
        <dbReference type="Proteomes" id="UP000606720"/>
    </source>
</evidence>
<dbReference type="PANTHER" id="PTHR33202:SF7">
    <property type="entry name" value="FERRIC UPTAKE REGULATION PROTEIN"/>
    <property type="match status" value="1"/>
</dbReference>
<evidence type="ECO:0000256" key="6">
    <source>
        <dbReference type="ARBA" id="ARBA00023163"/>
    </source>
</evidence>
<dbReference type="GO" id="GO:0000976">
    <property type="term" value="F:transcription cis-regulatory region binding"/>
    <property type="evidence" value="ECO:0007669"/>
    <property type="project" value="TreeGrafter"/>
</dbReference>
<accession>A0A923RRN0</accession>
<protein>
    <submittedName>
        <fullName evidence="9">Transcriptional repressor</fullName>
    </submittedName>
</protein>
<dbReference type="SUPFAM" id="SSF46785">
    <property type="entry name" value="Winged helix' DNA-binding domain"/>
    <property type="match status" value="1"/>
</dbReference>